<feature type="binding site" evidence="1">
    <location>
        <begin position="88"/>
        <end position="91"/>
    </location>
    <ligand>
        <name>dUMP</name>
        <dbReference type="ChEBI" id="CHEBI:246422"/>
        <note>ligand shared between dimeric partners</note>
    </ligand>
</feature>
<dbReference type="SUPFAM" id="SSF69796">
    <property type="entry name" value="Thymidylate synthase-complementing protein Thy1"/>
    <property type="match status" value="1"/>
</dbReference>
<keyword evidence="1" id="KW-0285">Flavoprotein</keyword>
<dbReference type="GO" id="GO:0006235">
    <property type="term" value="P:dTTP biosynthetic process"/>
    <property type="evidence" value="ECO:0007669"/>
    <property type="project" value="UniProtKB-UniRule"/>
</dbReference>
<proteinExistence type="inferred from homology"/>
<dbReference type="HAMAP" id="MF_01408">
    <property type="entry name" value="ThyX"/>
    <property type="match status" value="1"/>
</dbReference>
<comment type="caution">
    <text evidence="1">Lacks conserved residue(s) required for the propagation of feature annotation.</text>
</comment>
<dbReference type="Proteomes" id="UP001238163">
    <property type="component" value="Unassembled WGS sequence"/>
</dbReference>
<comment type="caution">
    <text evidence="2">The sequence shown here is derived from an EMBL/GenBank/DDBJ whole genome shotgun (WGS) entry which is preliminary data.</text>
</comment>
<dbReference type="PANTHER" id="PTHR34934:SF1">
    <property type="entry name" value="FLAVIN-DEPENDENT THYMIDYLATE SYNTHASE"/>
    <property type="match status" value="1"/>
</dbReference>
<feature type="binding site" description="in other chain" evidence="1">
    <location>
        <position position="168"/>
    </location>
    <ligand>
        <name>dUMP</name>
        <dbReference type="ChEBI" id="CHEBI:246422"/>
        <note>ligand shared between dimeric partners</note>
    </ligand>
</feature>
<dbReference type="InterPro" id="IPR003669">
    <property type="entry name" value="Thymidylate_synthase_ThyX"/>
</dbReference>
<feature type="binding site" evidence="1">
    <location>
        <position position="68"/>
    </location>
    <ligand>
        <name>FAD</name>
        <dbReference type="ChEBI" id="CHEBI:57692"/>
        <note>ligand shared between neighboring subunits</note>
    </ligand>
</feature>
<keyword evidence="1 2" id="KW-0489">Methyltransferase</keyword>
<sequence>MANDNVNVPPPNHVMVLDGQGWIGLVDQMGTETSIVNAARVSFGKIRQEMDQRDAVLVKYLIANHHSSPLEHVVFTFLVHCPLFVRSQWHRHRTWSYNEISRRYTEEDISFFLPAELREQAESDRQASRKAEHVDQNRCRGLIQKHHESSLALYEELLAAGVCREQARGVLPQNMMTTFWATVDLNNLLKFLELRDSAHAQQEIREYAIAIKTLLAPSFPHIAEVMHW</sequence>
<dbReference type="NCBIfam" id="TIGR02170">
    <property type="entry name" value="thyX"/>
    <property type="match status" value="1"/>
</dbReference>
<dbReference type="GO" id="GO:0004799">
    <property type="term" value="F:thymidylate synthase activity"/>
    <property type="evidence" value="ECO:0007669"/>
    <property type="project" value="TreeGrafter"/>
</dbReference>
<feature type="binding site" evidence="1">
    <location>
        <begin position="91"/>
        <end position="93"/>
    </location>
    <ligand>
        <name>FAD</name>
        <dbReference type="ChEBI" id="CHEBI:57692"/>
        <note>ligand shared between neighboring subunits</note>
    </ligand>
</feature>
<keyword evidence="3" id="KW-1185">Reference proteome</keyword>
<dbReference type="InterPro" id="IPR036098">
    <property type="entry name" value="Thymidylate_synthase_ThyX_sf"/>
</dbReference>
<dbReference type="GO" id="GO:0070402">
    <property type="term" value="F:NADPH binding"/>
    <property type="evidence" value="ECO:0007669"/>
    <property type="project" value="TreeGrafter"/>
</dbReference>
<feature type="binding site" evidence="1">
    <location>
        <position position="99"/>
    </location>
    <ligand>
        <name>FAD</name>
        <dbReference type="ChEBI" id="CHEBI:57692"/>
        <note>ligand shared between neighboring subunits</note>
    </ligand>
</feature>
<dbReference type="GO" id="GO:0050660">
    <property type="term" value="F:flavin adenine dinucleotide binding"/>
    <property type="evidence" value="ECO:0007669"/>
    <property type="project" value="UniProtKB-UniRule"/>
</dbReference>
<comment type="catalytic activity">
    <reaction evidence="1">
        <text>dUMP + (6R)-5,10-methylene-5,6,7,8-tetrahydrofolate + NADPH + H(+) = dTMP + (6S)-5,6,7,8-tetrahydrofolate + NADP(+)</text>
        <dbReference type="Rhea" id="RHEA:29043"/>
        <dbReference type="ChEBI" id="CHEBI:15378"/>
        <dbReference type="ChEBI" id="CHEBI:15636"/>
        <dbReference type="ChEBI" id="CHEBI:57453"/>
        <dbReference type="ChEBI" id="CHEBI:57783"/>
        <dbReference type="ChEBI" id="CHEBI:58349"/>
        <dbReference type="ChEBI" id="CHEBI:63528"/>
        <dbReference type="ChEBI" id="CHEBI:246422"/>
        <dbReference type="EC" id="2.1.1.148"/>
    </reaction>
</comment>
<dbReference type="AlphaFoldDB" id="A0AAE3VD63"/>
<keyword evidence="1" id="KW-0545">Nucleotide biosynthesis</keyword>
<keyword evidence="1" id="KW-0274">FAD</keyword>
<feature type="binding site" evidence="1">
    <location>
        <position position="195"/>
    </location>
    <ligand>
        <name>dUMP</name>
        <dbReference type="ChEBI" id="CHEBI:246422"/>
        <note>ligand shared between dimeric partners</note>
    </ligand>
</feature>
<organism evidence="2 3">
    <name type="scientific">Oligosphaera ethanolica</name>
    <dbReference type="NCBI Taxonomy" id="760260"/>
    <lineage>
        <taxon>Bacteria</taxon>
        <taxon>Pseudomonadati</taxon>
        <taxon>Lentisphaerota</taxon>
        <taxon>Oligosphaeria</taxon>
        <taxon>Oligosphaerales</taxon>
        <taxon>Oligosphaeraceae</taxon>
        <taxon>Oligosphaera</taxon>
    </lineage>
</organism>
<comment type="cofactor">
    <cofactor evidence="1">
        <name>FAD</name>
        <dbReference type="ChEBI" id="CHEBI:57692"/>
    </cofactor>
    <text evidence="1">Binds 4 FAD per tetramer. Each FAD binding site is formed by three monomers.</text>
</comment>
<keyword evidence="1" id="KW-0521">NADP</keyword>
<dbReference type="CDD" id="cd20175">
    <property type="entry name" value="ThyX"/>
    <property type="match status" value="1"/>
</dbReference>
<dbReference type="EC" id="2.1.1.148" evidence="1"/>
<keyword evidence="1 2" id="KW-0808">Transferase</keyword>
<evidence type="ECO:0000313" key="2">
    <source>
        <dbReference type="EMBL" id="MDQ0288305.1"/>
    </source>
</evidence>
<dbReference type="RefSeq" id="WP_307259627.1">
    <property type="nucleotide sequence ID" value="NZ_JAUSVL010000001.1"/>
</dbReference>
<dbReference type="Gene3D" id="3.30.1360.170">
    <property type="match status" value="1"/>
</dbReference>
<evidence type="ECO:0000256" key="1">
    <source>
        <dbReference type="HAMAP-Rule" id="MF_01408"/>
    </source>
</evidence>
<dbReference type="Pfam" id="PF02511">
    <property type="entry name" value="Thy1"/>
    <property type="match status" value="1"/>
</dbReference>
<evidence type="ECO:0000313" key="3">
    <source>
        <dbReference type="Proteomes" id="UP001238163"/>
    </source>
</evidence>
<feature type="binding site" evidence="1">
    <location>
        <begin position="184"/>
        <end position="186"/>
    </location>
    <ligand>
        <name>FAD</name>
        <dbReference type="ChEBI" id="CHEBI:57692"/>
        <note>ligand shared between neighboring subunits</note>
    </ligand>
</feature>
<name>A0AAE3VD63_9BACT</name>
<comment type="function">
    <text evidence="1">Catalyzes the reductive methylation of 2'-deoxyuridine-5'-monophosphate (dUMP) to 2'-deoxythymidine-5'-monophosphate (dTMP) while utilizing 5,10-methylenetetrahydrofolate (mTHF) as the methyl donor, and NADPH and FADH(2) as the reductant.</text>
</comment>
<reference evidence="2" key="1">
    <citation type="submission" date="2023-07" db="EMBL/GenBank/DDBJ databases">
        <title>Genomic Encyclopedia of Type Strains, Phase IV (KMG-IV): sequencing the most valuable type-strain genomes for metagenomic binning, comparative biology and taxonomic classification.</title>
        <authorList>
            <person name="Goeker M."/>
        </authorList>
    </citation>
    <scope>NUCLEOTIDE SEQUENCE</scope>
    <source>
        <strain evidence="2">DSM 24202</strain>
    </source>
</reference>
<dbReference type="GO" id="GO:0006231">
    <property type="term" value="P:dTMP biosynthetic process"/>
    <property type="evidence" value="ECO:0007669"/>
    <property type="project" value="UniProtKB-UniRule"/>
</dbReference>
<feature type="binding site" description="in other chain" evidence="1">
    <location>
        <begin position="99"/>
        <end position="103"/>
    </location>
    <ligand>
        <name>dUMP</name>
        <dbReference type="ChEBI" id="CHEBI:246422"/>
        <note>ligand shared between dimeric partners</note>
    </ligand>
</feature>
<accession>A0AAE3VD63</accession>
<dbReference type="PROSITE" id="PS51331">
    <property type="entry name" value="THYX"/>
    <property type="match status" value="1"/>
</dbReference>
<dbReference type="PANTHER" id="PTHR34934">
    <property type="entry name" value="FLAVIN-DEPENDENT THYMIDYLATE SYNTHASE"/>
    <property type="match status" value="1"/>
</dbReference>
<gene>
    <name evidence="1" type="primary">thyX</name>
    <name evidence="2" type="ORF">J3R75_000412</name>
</gene>
<feature type="active site" description="Involved in ionization of N3 of dUMP, leading to its activation" evidence="1">
    <location>
        <position position="195"/>
    </location>
</feature>
<dbReference type="GO" id="GO:0032259">
    <property type="term" value="P:methylation"/>
    <property type="evidence" value="ECO:0007669"/>
    <property type="project" value="UniProtKB-KW"/>
</dbReference>
<comment type="subunit">
    <text evidence="1">Homotetramer.</text>
</comment>
<dbReference type="GO" id="GO:0050797">
    <property type="term" value="F:thymidylate synthase (FAD) activity"/>
    <property type="evidence" value="ECO:0007669"/>
    <property type="project" value="UniProtKB-UniRule"/>
</dbReference>
<dbReference type="EMBL" id="JAUSVL010000001">
    <property type="protein sequence ID" value="MDQ0288305.1"/>
    <property type="molecule type" value="Genomic_DNA"/>
</dbReference>
<comment type="similarity">
    <text evidence="1">Belongs to the thymidylate synthase ThyX family.</text>
</comment>
<comment type="pathway">
    <text evidence="1">Pyrimidine metabolism; dTTP biosynthesis.</text>
</comment>
<protein>
    <recommendedName>
        <fullName evidence="1">Flavin-dependent thymidylate synthase</fullName>
        <shortName evidence="1">FDTS</shortName>
        <ecNumber evidence="1">2.1.1.148</ecNumber>
    </recommendedName>
    <alternativeName>
        <fullName evidence="1">FAD-dependent thymidylate synthase</fullName>
    </alternativeName>
    <alternativeName>
        <fullName evidence="1">Thymidylate synthase ThyX</fullName>
        <shortName evidence="1">TS</shortName>
        <shortName evidence="1">TSase</shortName>
    </alternativeName>
</protein>